<dbReference type="PROSITE" id="PS50305">
    <property type="entry name" value="SIRTUIN"/>
    <property type="match status" value="1"/>
</dbReference>
<reference evidence="7" key="1">
    <citation type="submission" date="2016-10" db="EMBL/GenBank/DDBJ databases">
        <authorList>
            <person name="Varghese N."/>
            <person name="Submissions S."/>
        </authorList>
    </citation>
    <scope>NUCLEOTIDE SEQUENCE [LARGE SCALE GENOMIC DNA]</scope>
    <source>
        <strain evidence="7">DSM 19181</strain>
    </source>
</reference>
<keyword evidence="3" id="KW-0520">NAD</keyword>
<evidence type="ECO:0000259" key="5">
    <source>
        <dbReference type="PROSITE" id="PS50305"/>
    </source>
</evidence>
<evidence type="ECO:0000256" key="3">
    <source>
        <dbReference type="ARBA" id="ARBA00023027"/>
    </source>
</evidence>
<dbReference type="InterPro" id="IPR003000">
    <property type="entry name" value="Sirtuin"/>
</dbReference>
<dbReference type="Proteomes" id="UP000199433">
    <property type="component" value="Unassembled WGS sequence"/>
</dbReference>
<dbReference type="EMBL" id="FNFK01000009">
    <property type="protein sequence ID" value="SDK00722.1"/>
    <property type="molecule type" value="Genomic_DNA"/>
</dbReference>
<evidence type="ECO:0000313" key="7">
    <source>
        <dbReference type="Proteomes" id="UP000199433"/>
    </source>
</evidence>
<gene>
    <name evidence="6" type="ORF">SAMN04488098_100947</name>
</gene>
<feature type="domain" description="Deacetylase sirtuin-type" evidence="5">
    <location>
        <begin position="1"/>
        <end position="244"/>
    </location>
</feature>
<dbReference type="OrthoDB" id="9800582at2"/>
<dbReference type="STRING" id="426701.SAMN04488098_100947"/>
<organism evidence="6 7">
    <name type="scientific">Alkalibacterium thalassium</name>
    <dbReference type="NCBI Taxonomy" id="426701"/>
    <lineage>
        <taxon>Bacteria</taxon>
        <taxon>Bacillati</taxon>
        <taxon>Bacillota</taxon>
        <taxon>Bacilli</taxon>
        <taxon>Lactobacillales</taxon>
        <taxon>Carnobacteriaceae</taxon>
        <taxon>Alkalibacterium</taxon>
    </lineage>
</organism>
<evidence type="ECO:0000256" key="2">
    <source>
        <dbReference type="ARBA" id="ARBA00022679"/>
    </source>
</evidence>
<accession>A0A1G8YCX9</accession>
<dbReference type="EC" id="2.3.1.286" evidence="1"/>
<dbReference type="GO" id="GO:0017136">
    <property type="term" value="F:histone deacetylase activity, NAD-dependent"/>
    <property type="evidence" value="ECO:0007669"/>
    <property type="project" value="TreeGrafter"/>
</dbReference>
<dbReference type="Pfam" id="PF02146">
    <property type="entry name" value="SIR2"/>
    <property type="match status" value="1"/>
</dbReference>
<dbReference type="AlphaFoldDB" id="A0A1G8YCX9"/>
<dbReference type="RefSeq" id="WP_091265671.1">
    <property type="nucleotide sequence ID" value="NZ_FNFK01000009.1"/>
</dbReference>
<proteinExistence type="predicted"/>
<dbReference type="PANTHER" id="PTHR11085:SF4">
    <property type="entry name" value="NAD-DEPENDENT PROTEIN DEACYLASE"/>
    <property type="match status" value="1"/>
</dbReference>
<dbReference type="Gene3D" id="3.40.50.1220">
    <property type="entry name" value="TPP-binding domain"/>
    <property type="match status" value="1"/>
</dbReference>
<sequence length="244" mass="26871">MDKGSIRKAAEWVSSSKSIAVITGAGVSTESGIPDFRSSGGLYNRQTNLTTPLEEVLSHHFFEQEPAQFYTFYRKNLLRREAQPNPGHVFLADLEKIGKKITVITQNIDSLHQKAGSSKVIELHGSTARVVSRNGTVYSCEDAVETETAMYVGREWVRPDVTLYDEMLDPEAIRQSIKAIGQSDVLLVLGTSLSVYPAAGFVYDFNGDKSILVNKGRTGLSYPFGLSFKTSISQWAEAVKNELA</sequence>
<keyword evidence="7" id="KW-1185">Reference proteome</keyword>
<dbReference type="CDD" id="cd01407">
    <property type="entry name" value="SIR2-fam"/>
    <property type="match status" value="1"/>
</dbReference>
<evidence type="ECO:0000256" key="4">
    <source>
        <dbReference type="PROSITE-ProRule" id="PRU00236"/>
    </source>
</evidence>
<keyword evidence="2" id="KW-0808">Transferase</keyword>
<dbReference type="PANTHER" id="PTHR11085">
    <property type="entry name" value="NAD-DEPENDENT PROTEIN DEACYLASE SIRTUIN-5, MITOCHONDRIAL-RELATED"/>
    <property type="match status" value="1"/>
</dbReference>
<dbReference type="InterPro" id="IPR029035">
    <property type="entry name" value="DHS-like_NAD/FAD-binding_dom"/>
</dbReference>
<dbReference type="SUPFAM" id="SSF52467">
    <property type="entry name" value="DHS-like NAD/FAD-binding domain"/>
    <property type="match status" value="1"/>
</dbReference>
<dbReference type="InterPro" id="IPR026590">
    <property type="entry name" value="Ssirtuin_cat_dom"/>
</dbReference>
<dbReference type="InterPro" id="IPR026591">
    <property type="entry name" value="Sirtuin_cat_small_dom_sf"/>
</dbReference>
<evidence type="ECO:0000256" key="1">
    <source>
        <dbReference type="ARBA" id="ARBA00012928"/>
    </source>
</evidence>
<name>A0A1G8YCX9_9LACT</name>
<dbReference type="InterPro" id="IPR050134">
    <property type="entry name" value="NAD-dep_sirtuin_deacylases"/>
</dbReference>
<dbReference type="Gene3D" id="3.30.1600.10">
    <property type="entry name" value="SIR2/SIRT2 'Small Domain"/>
    <property type="match status" value="1"/>
</dbReference>
<protein>
    <recommendedName>
        <fullName evidence="1">protein acetyllysine N-acetyltransferase</fullName>
        <ecNumber evidence="1">2.3.1.286</ecNumber>
    </recommendedName>
</protein>
<evidence type="ECO:0000313" key="6">
    <source>
        <dbReference type="EMBL" id="SDK00722.1"/>
    </source>
</evidence>
<dbReference type="NCBIfam" id="NF001752">
    <property type="entry name" value="PRK00481.1-1"/>
    <property type="match status" value="1"/>
</dbReference>
<dbReference type="GO" id="GO:0070403">
    <property type="term" value="F:NAD+ binding"/>
    <property type="evidence" value="ECO:0007669"/>
    <property type="project" value="InterPro"/>
</dbReference>
<comment type="caution">
    <text evidence="4">Lacks conserved residue(s) required for the propagation of feature annotation.</text>
</comment>